<evidence type="ECO:0000313" key="1">
    <source>
        <dbReference type="EMBL" id="TWE15158.1"/>
    </source>
</evidence>
<proteinExistence type="predicted"/>
<gene>
    <name evidence="1" type="ORF">FB465_0030</name>
</gene>
<protein>
    <submittedName>
        <fullName evidence="1">Uncharacterized protein</fullName>
    </submittedName>
</protein>
<dbReference type="Proteomes" id="UP000318416">
    <property type="component" value="Unassembled WGS sequence"/>
</dbReference>
<reference evidence="1 2" key="1">
    <citation type="submission" date="2019-06" db="EMBL/GenBank/DDBJ databases">
        <title>Sequencing the genomes of 1000 actinobacteria strains.</title>
        <authorList>
            <person name="Klenk H.-P."/>
        </authorList>
    </citation>
    <scope>NUCLEOTIDE SEQUENCE [LARGE SCALE GENOMIC DNA]</scope>
    <source>
        <strain evidence="1 2">DSM 41649</strain>
    </source>
</reference>
<sequence>MYRAERDQSCAFGLKCGQALFTHESGADPHVKMQPILDGLAFGNALEEQSRAHT</sequence>
<evidence type="ECO:0000313" key="2">
    <source>
        <dbReference type="Proteomes" id="UP000318416"/>
    </source>
</evidence>
<dbReference type="EMBL" id="VIVR01000001">
    <property type="protein sequence ID" value="TWE15158.1"/>
    <property type="molecule type" value="Genomic_DNA"/>
</dbReference>
<comment type="caution">
    <text evidence="1">The sequence shown here is derived from an EMBL/GenBank/DDBJ whole genome shotgun (WGS) entry which is preliminary data.</text>
</comment>
<keyword evidence="2" id="KW-1185">Reference proteome</keyword>
<name>A0A561EHR2_9ACTN</name>
<dbReference type="AlphaFoldDB" id="A0A561EHR2"/>
<organism evidence="1 2">
    <name type="scientific">Kitasatospora atroaurantiaca</name>
    <dbReference type="NCBI Taxonomy" id="285545"/>
    <lineage>
        <taxon>Bacteria</taxon>
        <taxon>Bacillati</taxon>
        <taxon>Actinomycetota</taxon>
        <taxon>Actinomycetes</taxon>
        <taxon>Kitasatosporales</taxon>
        <taxon>Streptomycetaceae</taxon>
        <taxon>Kitasatospora</taxon>
    </lineage>
</organism>
<accession>A0A561EHR2</accession>